<evidence type="ECO:0000313" key="4">
    <source>
        <dbReference type="Proteomes" id="UP000006461"/>
    </source>
</evidence>
<dbReference type="EMBL" id="FO203431">
    <property type="protein sequence ID" value="CCH90880.1"/>
    <property type="molecule type" value="Genomic_DNA"/>
</dbReference>
<organism evidence="3 4">
    <name type="scientific">Modestobacter italicus (strain DSM 44449 / CECT 9708 / BC 501)</name>
    <dbReference type="NCBI Taxonomy" id="2732864"/>
    <lineage>
        <taxon>Bacteria</taxon>
        <taxon>Bacillati</taxon>
        <taxon>Actinomycetota</taxon>
        <taxon>Actinomycetes</taxon>
        <taxon>Geodermatophilales</taxon>
        <taxon>Geodermatophilaceae</taxon>
        <taxon>Modestobacter</taxon>
    </lineage>
</organism>
<evidence type="ECO:0000256" key="1">
    <source>
        <dbReference type="ARBA" id="ARBA00022801"/>
    </source>
</evidence>
<accession>I4F5G7</accession>
<dbReference type="SUPFAM" id="SSF55785">
    <property type="entry name" value="PYP-like sensor domain (PAS domain)"/>
    <property type="match status" value="1"/>
</dbReference>
<evidence type="ECO:0000259" key="2">
    <source>
        <dbReference type="PROSITE" id="PS50112"/>
    </source>
</evidence>
<keyword evidence="4" id="KW-1185">Reference proteome</keyword>
<gene>
    <name evidence="3" type="ordered locus">MODMU_5510</name>
</gene>
<dbReference type="SMART" id="SM00091">
    <property type="entry name" value="PAS"/>
    <property type="match status" value="1"/>
</dbReference>
<dbReference type="InterPro" id="IPR003018">
    <property type="entry name" value="GAF"/>
</dbReference>
<dbReference type="InterPro" id="IPR013656">
    <property type="entry name" value="PAS_4"/>
</dbReference>
<sequence length="574" mass="61149">MTGVGGAVAADVLMSAVEGMARPLFVLDQQWRFSYINPAGARLLDRTVAELTGAVVWEEFPEAVGSPFEHHYRRVAETGRAAGFEAWFGPLGIWFQVDAFRTEAGLVVTYDDVTARREVERTREEAVTARELAAGEAEAAATAAELAGRHLMLLGDISQAMTSTSDTDEAVQRFAELVVPLLADWCLVSVVENGRRRDLGRAHADPAMAAAMHRYADLRATTNRASAPVPTALREGRPVVIQALTDEQVVAMTTPAARDALAPLQPTAVATFPLTARGEPFGAFTLVTGPERGAFTDAELRTAEIASRRAALALDNARLTTAQSRVAERLQRSLLSPPVQPDDLQLAVRYRPAVQDVSIGGDWYDAFLQPDGATVLVIGDVMGHDLEAAAVMGQLKTLVRAIAYDRQDAPADVMSRVDLAVVGLGVDTLATALVARVEQDDDDRVAGLRRVRWASAGHPLPLLLLADGEVVDLTGPVGPPLGIGWSGARADGLTVVPPGSTLLLFTDGLFERRTGDLDQGRERLRAAVRALAAEPLEELCDGLLAVLLADGAEDDVALLAVRAHPMDGGRPAVS</sequence>
<dbReference type="InterPro" id="IPR001932">
    <property type="entry name" value="PPM-type_phosphatase-like_dom"/>
</dbReference>
<dbReference type="PANTHER" id="PTHR43156:SF2">
    <property type="entry name" value="STAGE II SPORULATION PROTEIN E"/>
    <property type="match status" value="1"/>
</dbReference>
<dbReference type="HOGENOM" id="CLU_000445_43_8_11"/>
<dbReference type="SMART" id="SM00331">
    <property type="entry name" value="PP2C_SIG"/>
    <property type="match status" value="1"/>
</dbReference>
<protein>
    <submittedName>
        <fullName evidence="3">PAS/PAC sensor protein</fullName>
    </submittedName>
</protein>
<dbReference type="InterPro" id="IPR035965">
    <property type="entry name" value="PAS-like_dom_sf"/>
</dbReference>
<dbReference type="OrthoDB" id="319881at2"/>
<dbReference type="PANTHER" id="PTHR43156">
    <property type="entry name" value="STAGE II SPORULATION PROTEIN E-RELATED"/>
    <property type="match status" value="1"/>
</dbReference>
<dbReference type="AlphaFoldDB" id="I4F5G7"/>
<dbReference type="Gene3D" id="3.60.40.10">
    <property type="entry name" value="PPM-type phosphatase domain"/>
    <property type="match status" value="1"/>
</dbReference>
<proteinExistence type="predicted"/>
<dbReference type="eggNOG" id="COG2208">
    <property type="taxonomic scope" value="Bacteria"/>
</dbReference>
<dbReference type="Gene3D" id="3.30.450.20">
    <property type="entry name" value="PAS domain"/>
    <property type="match status" value="1"/>
</dbReference>
<dbReference type="InterPro" id="IPR029016">
    <property type="entry name" value="GAF-like_dom_sf"/>
</dbReference>
<dbReference type="Gene3D" id="3.30.450.40">
    <property type="match status" value="1"/>
</dbReference>
<reference evidence="3 4" key="1">
    <citation type="journal article" date="2012" name="J. Bacteriol.">
        <title>Genome Sequence of Radiation-Resistant Modestobacter marinus Strain BC501, a Representative Actinobacterium That Thrives on Calcareous Stone Surfaces.</title>
        <authorList>
            <person name="Normand P."/>
            <person name="Gury J."/>
            <person name="Pujic P."/>
            <person name="Chouaia B."/>
            <person name="Crotti E."/>
            <person name="Brusetti L."/>
            <person name="Daffonchio D."/>
            <person name="Vacherie B."/>
            <person name="Barbe V."/>
            <person name="Medigue C."/>
            <person name="Calteau A."/>
            <person name="Ghodhbane-Gtari F."/>
            <person name="Essoussi I."/>
            <person name="Nouioui I."/>
            <person name="Abbassi-Ghozzi I."/>
            <person name="Gtari M."/>
        </authorList>
    </citation>
    <scope>NUCLEOTIDE SEQUENCE [LARGE SCALE GENOMIC DNA]</scope>
    <source>
        <strain evidence="4">BC 501</strain>
    </source>
</reference>
<feature type="domain" description="PAS" evidence="2">
    <location>
        <begin position="9"/>
        <end position="53"/>
    </location>
</feature>
<name>I4F5G7_MODI5</name>
<dbReference type="eggNOG" id="COG2203">
    <property type="taxonomic scope" value="Bacteria"/>
</dbReference>
<dbReference type="SMART" id="SM00065">
    <property type="entry name" value="GAF"/>
    <property type="match status" value="1"/>
</dbReference>
<dbReference type="CDD" id="cd00130">
    <property type="entry name" value="PAS"/>
    <property type="match status" value="1"/>
</dbReference>
<dbReference type="InterPro" id="IPR036457">
    <property type="entry name" value="PPM-type-like_dom_sf"/>
</dbReference>
<dbReference type="OMA" id="GHITMII"/>
<dbReference type="GO" id="GO:0016791">
    <property type="term" value="F:phosphatase activity"/>
    <property type="evidence" value="ECO:0007669"/>
    <property type="project" value="TreeGrafter"/>
</dbReference>
<dbReference type="Pfam" id="PF07228">
    <property type="entry name" value="SpoIIE"/>
    <property type="match status" value="1"/>
</dbReference>
<dbReference type="Pfam" id="PF08448">
    <property type="entry name" value="PAS_4"/>
    <property type="match status" value="1"/>
</dbReference>
<dbReference type="Pfam" id="PF01590">
    <property type="entry name" value="GAF"/>
    <property type="match status" value="1"/>
</dbReference>
<dbReference type="SUPFAM" id="SSF55781">
    <property type="entry name" value="GAF domain-like"/>
    <property type="match status" value="1"/>
</dbReference>
<dbReference type="STRING" id="477641.MODMU_5510"/>
<keyword evidence="1" id="KW-0378">Hydrolase</keyword>
<dbReference type="InterPro" id="IPR000014">
    <property type="entry name" value="PAS"/>
</dbReference>
<dbReference type="InterPro" id="IPR052016">
    <property type="entry name" value="Bact_Sigma-Reg"/>
</dbReference>
<dbReference type="Proteomes" id="UP000006461">
    <property type="component" value="Chromosome"/>
</dbReference>
<dbReference type="PROSITE" id="PS50112">
    <property type="entry name" value="PAS"/>
    <property type="match status" value="1"/>
</dbReference>
<evidence type="ECO:0000313" key="3">
    <source>
        <dbReference type="EMBL" id="CCH90880.1"/>
    </source>
</evidence>
<dbReference type="KEGG" id="mmar:MODMU_5510"/>
<dbReference type="SUPFAM" id="SSF81606">
    <property type="entry name" value="PP2C-like"/>
    <property type="match status" value="1"/>
</dbReference>